<name>A0AAX2ZIC9_9FIRM</name>
<dbReference type="InterPro" id="IPR051695">
    <property type="entry name" value="Phosphoglycerate_Mutase"/>
</dbReference>
<organism evidence="4 5">
    <name type="scientific">Terrisporobacter hibernicus</name>
    <dbReference type="NCBI Taxonomy" id="2813371"/>
    <lineage>
        <taxon>Bacteria</taxon>
        <taxon>Bacillati</taxon>
        <taxon>Bacillota</taxon>
        <taxon>Clostridia</taxon>
        <taxon>Peptostreptococcales</taxon>
        <taxon>Peptostreptococcaceae</taxon>
        <taxon>Terrisporobacter</taxon>
    </lineage>
</organism>
<dbReference type="KEGG" id="tem:JW646_19830"/>
<dbReference type="AlphaFoldDB" id="A0AAX2ZIC9"/>
<keyword evidence="1" id="KW-0378">Hydrolase</keyword>
<protein>
    <submittedName>
        <fullName evidence="4">Histidine phosphatase family protein</fullName>
    </submittedName>
</protein>
<dbReference type="PANTHER" id="PTHR46517:SF1">
    <property type="entry name" value="FRUCTOSE-2,6-BISPHOSPHATASE TIGAR"/>
    <property type="match status" value="1"/>
</dbReference>
<evidence type="ECO:0000256" key="3">
    <source>
        <dbReference type="PIRSR" id="PIRSR613078-2"/>
    </source>
</evidence>
<feature type="active site" description="Tele-phosphohistidine intermediate" evidence="2">
    <location>
        <position position="10"/>
    </location>
</feature>
<dbReference type="GO" id="GO:0043456">
    <property type="term" value="P:regulation of pentose-phosphate shunt"/>
    <property type="evidence" value="ECO:0007669"/>
    <property type="project" value="TreeGrafter"/>
</dbReference>
<dbReference type="PROSITE" id="PS00175">
    <property type="entry name" value="PG_MUTASE"/>
    <property type="match status" value="1"/>
</dbReference>
<feature type="binding site" evidence="3">
    <location>
        <position position="59"/>
    </location>
    <ligand>
        <name>substrate</name>
    </ligand>
</feature>
<evidence type="ECO:0000256" key="2">
    <source>
        <dbReference type="PIRSR" id="PIRSR613078-1"/>
    </source>
</evidence>
<dbReference type="PANTHER" id="PTHR46517">
    <property type="entry name" value="FRUCTOSE-2,6-BISPHOSPHATASE TIGAR"/>
    <property type="match status" value="1"/>
</dbReference>
<accession>A0AAX2ZIC9</accession>
<evidence type="ECO:0000313" key="5">
    <source>
        <dbReference type="Proteomes" id="UP001198983"/>
    </source>
</evidence>
<evidence type="ECO:0000256" key="1">
    <source>
        <dbReference type="ARBA" id="ARBA00022801"/>
    </source>
</evidence>
<dbReference type="Pfam" id="PF00300">
    <property type="entry name" value="His_Phos_1"/>
    <property type="match status" value="1"/>
</dbReference>
<dbReference type="SMART" id="SM00855">
    <property type="entry name" value="PGAM"/>
    <property type="match status" value="1"/>
</dbReference>
<dbReference type="Gene3D" id="3.40.50.1240">
    <property type="entry name" value="Phosphoglycerate mutase-like"/>
    <property type="match status" value="1"/>
</dbReference>
<proteinExistence type="predicted"/>
<dbReference type="SUPFAM" id="SSF53254">
    <property type="entry name" value="Phosphoglycerate mutase-like"/>
    <property type="match status" value="1"/>
</dbReference>
<dbReference type="PIRSF" id="PIRSF000709">
    <property type="entry name" value="6PFK_2-Ptase"/>
    <property type="match status" value="1"/>
</dbReference>
<dbReference type="CDD" id="cd07067">
    <property type="entry name" value="HP_PGM_like"/>
    <property type="match status" value="1"/>
</dbReference>
<dbReference type="GO" id="GO:0005829">
    <property type="term" value="C:cytosol"/>
    <property type="evidence" value="ECO:0007669"/>
    <property type="project" value="TreeGrafter"/>
</dbReference>
<evidence type="ECO:0000313" key="4">
    <source>
        <dbReference type="EMBL" id="UEL47839.1"/>
    </source>
</evidence>
<dbReference type="Proteomes" id="UP001198983">
    <property type="component" value="Chromosome"/>
</dbReference>
<reference evidence="4 5" key="1">
    <citation type="journal article" date="2023" name="Int. J. Syst. Evol. Microbiol.">
        <title>Terrisporobacter hibernicus sp. nov., isolated from bovine faeces in Northern Ireland.</title>
        <authorList>
            <person name="Mitchell M."/>
            <person name="Nguyen S.V."/>
            <person name="Connor M."/>
            <person name="Fairley D.J."/>
            <person name="Donoghue O."/>
            <person name="Marshall H."/>
            <person name="Koolman L."/>
            <person name="McMullan G."/>
            <person name="Schaffer K.E."/>
            <person name="McGrath J.W."/>
            <person name="Fanning S."/>
        </authorList>
    </citation>
    <scope>NUCLEOTIDE SEQUENCE [LARGE SCALE GENOMIC DNA]</scope>
    <source>
        <strain evidence="4 5">MCA3</strain>
    </source>
</reference>
<gene>
    <name evidence="4" type="ORF">JW646_19830</name>
</gene>
<dbReference type="GO" id="GO:0004331">
    <property type="term" value="F:fructose-2,6-bisphosphate 2-phosphatase activity"/>
    <property type="evidence" value="ECO:0007669"/>
    <property type="project" value="TreeGrafter"/>
</dbReference>
<feature type="active site" description="Proton donor/acceptor" evidence="2">
    <location>
        <position position="82"/>
    </location>
</feature>
<keyword evidence="5" id="KW-1185">Reference proteome</keyword>
<dbReference type="EMBL" id="CP081135">
    <property type="protein sequence ID" value="UEL47839.1"/>
    <property type="molecule type" value="Genomic_DNA"/>
</dbReference>
<dbReference type="InterPro" id="IPR029033">
    <property type="entry name" value="His_PPase_superfam"/>
</dbReference>
<dbReference type="GO" id="GO:0045820">
    <property type="term" value="P:negative regulation of glycolytic process"/>
    <property type="evidence" value="ECO:0007669"/>
    <property type="project" value="TreeGrafter"/>
</dbReference>
<dbReference type="InterPro" id="IPR001345">
    <property type="entry name" value="PG/BPGM_mutase_AS"/>
</dbReference>
<feature type="binding site" evidence="3">
    <location>
        <begin position="9"/>
        <end position="16"/>
    </location>
    <ligand>
        <name>substrate</name>
    </ligand>
</feature>
<dbReference type="RefSeq" id="WP_228416157.1">
    <property type="nucleotide sequence ID" value="NZ_CP081135.1"/>
</dbReference>
<sequence>MKKTLYLMRHGQTLFNLRRKMQGHCDSPLTPLGKKQAEVAGEYLKNIHIDHAYSSSLERCCDTLEIATNGRIPYVRLKGLKEMNFGLFEGESVDLKPTDKKDYESFFLQYGGESLSQVKERMLKTCTEIMEKEYHNTVLAVSHGLASLCFLSNFEDTSELMKTGIPNCTIFKYEYENKKFKLIEIIRHDFSQIEEALAY</sequence>
<dbReference type="InterPro" id="IPR013078">
    <property type="entry name" value="His_Pase_superF_clade-1"/>
</dbReference>